<evidence type="ECO:0000313" key="3">
    <source>
        <dbReference type="EMBL" id="MTI27444.1"/>
    </source>
</evidence>
<dbReference type="EMBL" id="SMLW01000628">
    <property type="protein sequence ID" value="MTI27444.1"/>
    <property type="molecule type" value="Genomic_DNA"/>
</dbReference>
<dbReference type="InterPro" id="IPR001227">
    <property type="entry name" value="Ac_transferase_dom_sf"/>
</dbReference>
<evidence type="ECO:0000313" key="4">
    <source>
        <dbReference type="Proteomes" id="UP000798808"/>
    </source>
</evidence>
<evidence type="ECO:0000259" key="2">
    <source>
        <dbReference type="SMART" id="SM00827"/>
    </source>
</evidence>
<dbReference type="Gene3D" id="3.30.70.250">
    <property type="entry name" value="Malonyl-CoA ACP transacylase, ACP-binding"/>
    <property type="match status" value="1"/>
</dbReference>
<dbReference type="SUPFAM" id="SSF52151">
    <property type="entry name" value="FabD/lysophospholipase-like"/>
    <property type="match status" value="1"/>
</dbReference>
<keyword evidence="1" id="KW-0808">Transferase</keyword>
<dbReference type="RefSeq" id="WP_155174445.1">
    <property type="nucleotide sequence ID" value="NZ_BAAAFL010000022.1"/>
</dbReference>
<comment type="caution">
    <text evidence="3">The sequence shown here is derived from an EMBL/GenBank/DDBJ whole genome shotgun (WGS) entry which is preliminary data.</text>
</comment>
<feature type="domain" description="Malonyl-CoA:ACP transacylase (MAT)" evidence="2">
    <location>
        <begin position="8"/>
        <end position="309"/>
    </location>
</feature>
<keyword evidence="4" id="KW-1185">Reference proteome</keyword>
<dbReference type="Pfam" id="PF00698">
    <property type="entry name" value="Acyl_transf_1"/>
    <property type="match status" value="1"/>
</dbReference>
<dbReference type="InterPro" id="IPR050444">
    <property type="entry name" value="Polyketide_Synthase"/>
</dbReference>
<proteinExistence type="predicted"/>
<reference evidence="3 4" key="1">
    <citation type="submission" date="2019-02" db="EMBL/GenBank/DDBJ databases">
        <authorList>
            <person name="Goldberg S.R."/>
            <person name="Haltli B.A."/>
            <person name="Correa H."/>
            <person name="Russell K.G."/>
        </authorList>
    </citation>
    <scope>NUCLEOTIDE SEQUENCE [LARGE SCALE GENOMIC DNA]</scope>
    <source>
        <strain evidence="3 4">JCM 16186</strain>
    </source>
</reference>
<dbReference type="InterPro" id="IPR014043">
    <property type="entry name" value="Acyl_transferase_dom"/>
</dbReference>
<dbReference type="Proteomes" id="UP000798808">
    <property type="component" value="Unassembled WGS sequence"/>
</dbReference>
<organism evidence="3 4">
    <name type="scientific">Fulvivirga kasyanovii</name>
    <dbReference type="NCBI Taxonomy" id="396812"/>
    <lineage>
        <taxon>Bacteria</taxon>
        <taxon>Pseudomonadati</taxon>
        <taxon>Bacteroidota</taxon>
        <taxon>Cytophagia</taxon>
        <taxon>Cytophagales</taxon>
        <taxon>Fulvivirgaceae</taxon>
        <taxon>Fulvivirga</taxon>
    </lineage>
</organism>
<evidence type="ECO:0000256" key="1">
    <source>
        <dbReference type="ARBA" id="ARBA00022679"/>
    </source>
</evidence>
<sequence length="345" mass="39289">MNKQNVFLFAGQGCQYHHMGEELMNGNDTFRKTMKRLDDKAHQLIGSSVIDYIYDPDKGRSQPFDRLLYSHPAIFMVQFAMAQALIESGIKPHRVCGYSLGECVAAAVSKVADPLDILTTVINQARLVEATIPEGGMLVILADPVLYYQVPLLYTRTTLVGVKVREKHKQFVVAATKDSLVEVKNYLTENNITCHQLPVLYPYHSHHMDVLQDAYNAMLGTPEYNRPEVPFVSSIYGCELNKIDRQYWWDLIREPILFQEAIQYLEGYDANLYIDLSPSGEFASYINLLKLEGASSQVHTILNLWKRDGVRNMEKIVSEMSYGHDENIDKYSENVGIRLGSMSYE</sequence>
<dbReference type="PANTHER" id="PTHR45681">
    <property type="entry name" value="POLYKETIDE SYNTHASE 44-RELATED"/>
    <property type="match status" value="1"/>
</dbReference>
<dbReference type="SMART" id="SM00827">
    <property type="entry name" value="PKS_AT"/>
    <property type="match status" value="1"/>
</dbReference>
<accession>A0ABW9RTD0</accession>
<protein>
    <submittedName>
        <fullName evidence="3">Acyltransferase domain-containing protein</fullName>
    </submittedName>
</protein>
<keyword evidence="3" id="KW-0012">Acyltransferase</keyword>
<gene>
    <name evidence="3" type="ORF">E1163_20985</name>
</gene>
<dbReference type="InterPro" id="IPR016035">
    <property type="entry name" value="Acyl_Trfase/lysoPLipase"/>
</dbReference>
<dbReference type="PANTHER" id="PTHR45681:SF6">
    <property type="entry name" value="POLYKETIDE SYNTHASE 37"/>
    <property type="match status" value="1"/>
</dbReference>
<name>A0ABW9RTD0_9BACT</name>
<dbReference type="Gene3D" id="3.40.366.10">
    <property type="entry name" value="Malonyl-Coenzyme A Acyl Carrier Protein, domain 2"/>
    <property type="match status" value="1"/>
</dbReference>
<dbReference type="GO" id="GO:0016746">
    <property type="term" value="F:acyltransferase activity"/>
    <property type="evidence" value="ECO:0007669"/>
    <property type="project" value="UniProtKB-KW"/>
</dbReference>